<evidence type="ECO:0000313" key="1">
    <source>
        <dbReference type="EMBL" id="TDC69737.1"/>
    </source>
</evidence>
<evidence type="ECO:0000313" key="2">
    <source>
        <dbReference type="Proteomes" id="UP000295345"/>
    </source>
</evidence>
<proteinExistence type="predicted"/>
<sequence length="105" mass="11038">MADRSSSSRSARHVTRTVQRFADEHGGAGGVGGQIAYLGARGYRLVLVGEDGTWGDVVAAGREVLEAAAEAAGVEVREAFDGELAARLRTGPREWRRMAGIQLGG</sequence>
<protein>
    <submittedName>
        <fullName evidence="1">Uncharacterized protein</fullName>
    </submittedName>
</protein>
<dbReference type="RefSeq" id="WP_132820519.1">
    <property type="nucleotide sequence ID" value="NZ_SMKI01000329.1"/>
</dbReference>
<dbReference type="AlphaFoldDB" id="A0A4R4SZI3"/>
<gene>
    <name evidence="1" type="ORF">E1283_25640</name>
</gene>
<reference evidence="1 2" key="1">
    <citation type="submission" date="2019-03" db="EMBL/GenBank/DDBJ databases">
        <title>Draft genome sequences of novel Actinobacteria.</title>
        <authorList>
            <person name="Sahin N."/>
            <person name="Ay H."/>
            <person name="Saygin H."/>
        </authorList>
    </citation>
    <scope>NUCLEOTIDE SEQUENCE [LARGE SCALE GENOMIC DNA]</scope>
    <source>
        <strain evidence="1 2">DSM 41900</strain>
    </source>
</reference>
<comment type="caution">
    <text evidence="1">The sequence shown here is derived from an EMBL/GenBank/DDBJ whole genome shotgun (WGS) entry which is preliminary data.</text>
</comment>
<keyword evidence="2" id="KW-1185">Reference proteome</keyword>
<accession>A0A4R4SZI3</accession>
<dbReference type="Proteomes" id="UP000295345">
    <property type="component" value="Unassembled WGS sequence"/>
</dbReference>
<organism evidence="1 2">
    <name type="scientific">Streptomyces hainanensis</name>
    <dbReference type="NCBI Taxonomy" id="402648"/>
    <lineage>
        <taxon>Bacteria</taxon>
        <taxon>Bacillati</taxon>
        <taxon>Actinomycetota</taxon>
        <taxon>Actinomycetes</taxon>
        <taxon>Kitasatosporales</taxon>
        <taxon>Streptomycetaceae</taxon>
        <taxon>Streptomyces</taxon>
    </lineage>
</organism>
<dbReference type="EMBL" id="SMKI01000329">
    <property type="protein sequence ID" value="TDC69737.1"/>
    <property type="molecule type" value="Genomic_DNA"/>
</dbReference>
<name>A0A4R4SZI3_9ACTN</name>